<evidence type="ECO:0000256" key="1">
    <source>
        <dbReference type="ARBA" id="ARBA00004651"/>
    </source>
</evidence>
<feature type="transmembrane region" description="Helical" evidence="8">
    <location>
        <begin position="409"/>
        <end position="427"/>
    </location>
</feature>
<keyword evidence="11" id="KW-1185">Reference proteome</keyword>
<evidence type="ECO:0000313" key="11">
    <source>
        <dbReference type="Proteomes" id="UP001238179"/>
    </source>
</evidence>
<dbReference type="CDD" id="cd17503">
    <property type="entry name" value="MFS_LmrB_MDR_like"/>
    <property type="match status" value="1"/>
</dbReference>
<accession>A0AA48KBG3</accession>
<dbReference type="Pfam" id="PF07690">
    <property type="entry name" value="MFS_1"/>
    <property type="match status" value="1"/>
</dbReference>
<dbReference type="EMBL" id="AP027080">
    <property type="protein sequence ID" value="BDU74302.1"/>
    <property type="molecule type" value="Genomic_DNA"/>
</dbReference>
<dbReference type="SUPFAM" id="SSF103473">
    <property type="entry name" value="MFS general substrate transporter"/>
    <property type="match status" value="1"/>
</dbReference>
<dbReference type="InterPro" id="IPR011701">
    <property type="entry name" value="MFS"/>
</dbReference>
<evidence type="ECO:0000256" key="4">
    <source>
        <dbReference type="ARBA" id="ARBA00022692"/>
    </source>
</evidence>
<evidence type="ECO:0000256" key="6">
    <source>
        <dbReference type="ARBA" id="ARBA00023136"/>
    </source>
</evidence>
<evidence type="ECO:0000256" key="8">
    <source>
        <dbReference type="SAM" id="Phobius"/>
    </source>
</evidence>
<dbReference type="KEGG" id="msil:METEAL_34760"/>
<dbReference type="Gene3D" id="1.20.1250.20">
    <property type="entry name" value="MFS general substrate transporter like domains"/>
    <property type="match status" value="1"/>
</dbReference>
<feature type="transmembrane region" description="Helical" evidence="8">
    <location>
        <begin position="113"/>
        <end position="130"/>
    </location>
</feature>
<feature type="transmembrane region" description="Helical" evidence="8">
    <location>
        <begin position="53"/>
        <end position="75"/>
    </location>
</feature>
<feature type="transmembrane region" description="Helical" evidence="8">
    <location>
        <begin position="439"/>
        <end position="458"/>
    </location>
</feature>
<evidence type="ECO:0000256" key="7">
    <source>
        <dbReference type="SAM" id="MobiDB-lite"/>
    </source>
</evidence>
<reference evidence="11" key="1">
    <citation type="journal article" date="2023" name="Int. J. Syst. Evol. Microbiol.">
        <title>Mesoterricola silvestris gen. nov., sp. nov., Mesoterricola sediminis sp. nov., Geothrix oryzae sp. nov., Geothrix edaphica sp. nov., Geothrix rubra sp. nov., and Geothrix limicola sp. nov., six novel members of Acidobacteriota isolated from soils.</title>
        <authorList>
            <person name="Itoh H."/>
            <person name="Sugisawa Y."/>
            <person name="Mise K."/>
            <person name="Xu Z."/>
            <person name="Kuniyasu M."/>
            <person name="Ushijima N."/>
            <person name="Kawano K."/>
            <person name="Kobayashi E."/>
            <person name="Shiratori Y."/>
            <person name="Masuda Y."/>
            <person name="Senoo K."/>
        </authorList>
    </citation>
    <scope>NUCLEOTIDE SEQUENCE [LARGE SCALE GENOMIC DNA]</scope>
    <source>
        <strain evidence="11">W79</strain>
    </source>
</reference>
<feature type="transmembrane region" description="Helical" evidence="8">
    <location>
        <begin position="272"/>
        <end position="293"/>
    </location>
</feature>
<dbReference type="GO" id="GO:0005886">
    <property type="term" value="C:plasma membrane"/>
    <property type="evidence" value="ECO:0007669"/>
    <property type="project" value="UniProtKB-SubCell"/>
</dbReference>
<name>A0AA48KBG3_9BACT</name>
<feature type="region of interest" description="Disordered" evidence="7">
    <location>
        <begin position="464"/>
        <end position="483"/>
    </location>
</feature>
<keyword evidence="4 8" id="KW-0812">Transmembrane</keyword>
<feature type="transmembrane region" description="Helical" evidence="8">
    <location>
        <begin position="142"/>
        <end position="160"/>
    </location>
</feature>
<protein>
    <submittedName>
        <fullName evidence="10">MFS transporter</fullName>
    </submittedName>
</protein>
<dbReference type="PANTHER" id="PTHR42718:SF46">
    <property type="entry name" value="BLR6921 PROTEIN"/>
    <property type="match status" value="1"/>
</dbReference>
<feature type="transmembrane region" description="Helical" evidence="8">
    <location>
        <begin position="172"/>
        <end position="191"/>
    </location>
</feature>
<dbReference type="PANTHER" id="PTHR42718">
    <property type="entry name" value="MAJOR FACILITATOR SUPERFAMILY MULTIDRUG TRANSPORTER MFSC"/>
    <property type="match status" value="1"/>
</dbReference>
<feature type="transmembrane region" description="Helical" evidence="8">
    <location>
        <begin position="203"/>
        <end position="222"/>
    </location>
</feature>
<evidence type="ECO:0000256" key="5">
    <source>
        <dbReference type="ARBA" id="ARBA00022989"/>
    </source>
</evidence>
<keyword evidence="2" id="KW-0813">Transport</keyword>
<proteinExistence type="predicted"/>
<dbReference type="GO" id="GO:0022857">
    <property type="term" value="F:transmembrane transporter activity"/>
    <property type="evidence" value="ECO:0007669"/>
    <property type="project" value="InterPro"/>
</dbReference>
<keyword evidence="6 8" id="KW-0472">Membrane</keyword>
<feature type="transmembrane region" description="Helical" evidence="8">
    <location>
        <begin position="228"/>
        <end position="252"/>
    </location>
</feature>
<evidence type="ECO:0000256" key="2">
    <source>
        <dbReference type="ARBA" id="ARBA00022448"/>
    </source>
</evidence>
<evidence type="ECO:0000259" key="9">
    <source>
        <dbReference type="PROSITE" id="PS50850"/>
    </source>
</evidence>
<dbReference type="InterPro" id="IPR036259">
    <property type="entry name" value="MFS_trans_sf"/>
</dbReference>
<keyword evidence="3" id="KW-1003">Cell membrane</keyword>
<dbReference type="Gene3D" id="1.20.1720.10">
    <property type="entry name" value="Multidrug resistance protein D"/>
    <property type="match status" value="1"/>
</dbReference>
<keyword evidence="5 8" id="KW-1133">Transmembrane helix</keyword>
<evidence type="ECO:0000313" key="10">
    <source>
        <dbReference type="EMBL" id="BDU74302.1"/>
    </source>
</evidence>
<gene>
    <name evidence="10" type="primary">yieO</name>
    <name evidence="10" type="ORF">METEAL_34760</name>
</gene>
<feature type="transmembrane region" description="Helical" evidence="8">
    <location>
        <begin position="305"/>
        <end position="326"/>
    </location>
</feature>
<feature type="domain" description="Major facilitator superfamily (MFS) profile" evidence="9">
    <location>
        <begin position="18"/>
        <end position="465"/>
    </location>
</feature>
<evidence type="ECO:0000256" key="3">
    <source>
        <dbReference type="ARBA" id="ARBA00022475"/>
    </source>
</evidence>
<feature type="transmembrane region" description="Helical" evidence="8">
    <location>
        <begin position="87"/>
        <end position="107"/>
    </location>
</feature>
<sequence length="483" mass="51231">MLEGMSIAATRPHSFRTTAIIIACALFMEQLDSTVLATALPTMARSFGVSPLHMSAALTAYLLGLAIFIPASGYFADRFGARRIFRLAILVFTAGSVLCGQCGSLLFLVGARFLQGMGGAMMVPVGRLVLLRTVARKDMVSAMSWFTVPALLGPVVGPPMGGFLVTYLSWRWIFYINVPIGILGIWLATLYIEDIKEEDPGRFDLPGFVLSCTSLSCLMYGLEMGSRGGGISLGTTLLVIGIGLAAGVAYLLHARGASHPILDFSMMRIPTFGISVIGGSLTRITAGALPFLLPMMMQLGFGMSAARSGLITFSTAAGSFLMKIAAPPILRRFGFRNALMWNSLISSAFLAACALFRPGWPVVLIYGVLLLGGFFQSLQFTALNTVAYADISQHRMSSATSFYSTFQQLMLSMGICVSSAILALAMALSGHASPRLSDFSAAFLAVTAISFVASPVSARLPRDAGRAMSGHADGEDAPLALET</sequence>
<organism evidence="10 11">
    <name type="scientific">Mesoterricola silvestris</name>
    <dbReference type="NCBI Taxonomy" id="2927979"/>
    <lineage>
        <taxon>Bacteria</taxon>
        <taxon>Pseudomonadati</taxon>
        <taxon>Acidobacteriota</taxon>
        <taxon>Holophagae</taxon>
        <taxon>Holophagales</taxon>
        <taxon>Holophagaceae</taxon>
        <taxon>Mesoterricola</taxon>
    </lineage>
</organism>
<dbReference type="Proteomes" id="UP001238179">
    <property type="component" value="Chromosome"/>
</dbReference>
<dbReference type="AlphaFoldDB" id="A0AA48KBG3"/>
<feature type="transmembrane region" description="Helical" evidence="8">
    <location>
        <begin position="338"/>
        <end position="357"/>
    </location>
</feature>
<dbReference type="InterPro" id="IPR020846">
    <property type="entry name" value="MFS_dom"/>
</dbReference>
<comment type="subcellular location">
    <subcellularLocation>
        <location evidence="1">Cell membrane</location>
        <topology evidence="1">Multi-pass membrane protein</topology>
    </subcellularLocation>
</comment>
<dbReference type="PROSITE" id="PS50850">
    <property type="entry name" value="MFS"/>
    <property type="match status" value="1"/>
</dbReference>
<feature type="transmembrane region" description="Helical" evidence="8">
    <location>
        <begin position="363"/>
        <end position="388"/>
    </location>
</feature>